<evidence type="ECO:0000259" key="5">
    <source>
        <dbReference type="Pfam" id="PF00294"/>
    </source>
</evidence>
<keyword evidence="7" id="KW-1185">Reference proteome</keyword>
<dbReference type="PANTHER" id="PTHR43320:SF3">
    <property type="entry name" value="CARBOHYDRATE KINASE PFKB DOMAIN-CONTAINING PROTEIN"/>
    <property type="match status" value="1"/>
</dbReference>
<gene>
    <name evidence="6" type="primary">rbsK_1</name>
    <name evidence="6" type="ORF">Pa4123_80170</name>
</gene>
<keyword evidence="3" id="KW-0418">Kinase</keyword>
<dbReference type="Proteomes" id="UP001144280">
    <property type="component" value="Unassembled WGS sequence"/>
</dbReference>
<proteinExistence type="inferred from homology"/>
<evidence type="ECO:0000313" key="7">
    <source>
        <dbReference type="Proteomes" id="UP001144280"/>
    </source>
</evidence>
<dbReference type="Pfam" id="PF00294">
    <property type="entry name" value="PfkB"/>
    <property type="match status" value="1"/>
</dbReference>
<dbReference type="SUPFAM" id="SSF53613">
    <property type="entry name" value="Ribokinase-like"/>
    <property type="match status" value="1"/>
</dbReference>
<dbReference type="PROSITE" id="PS00583">
    <property type="entry name" value="PFKB_KINASES_1"/>
    <property type="match status" value="1"/>
</dbReference>
<dbReference type="Gene3D" id="3.40.1190.20">
    <property type="match status" value="1"/>
</dbReference>
<evidence type="ECO:0000256" key="1">
    <source>
        <dbReference type="ARBA" id="ARBA00010688"/>
    </source>
</evidence>
<evidence type="ECO:0000256" key="2">
    <source>
        <dbReference type="ARBA" id="ARBA00022679"/>
    </source>
</evidence>
<evidence type="ECO:0000256" key="4">
    <source>
        <dbReference type="SAM" id="MobiDB-lite"/>
    </source>
</evidence>
<dbReference type="RefSeq" id="WP_281904418.1">
    <property type="nucleotide sequence ID" value="NZ_BSDI01000069.1"/>
</dbReference>
<comment type="similarity">
    <text evidence="1">Belongs to the carbohydrate kinase PfkB family.</text>
</comment>
<dbReference type="InterPro" id="IPR011611">
    <property type="entry name" value="PfkB_dom"/>
</dbReference>
<dbReference type="InterPro" id="IPR052700">
    <property type="entry name" value="Carb_kinase_PfkB-like"/>
</dbReference>
<name>A0ABQ5R7J2_9ACTN</name>
<organism evidence="6 7">
    <name type="scientific">Phytohabitans aurantiacus</name>
    <dbReference type="NCBI Taxonomy" id="3016789"/>
    <lineage>
        <taxon>Bacteria</taxon>
        <taxon>Bacillati</taxon>
        <taxon>Actinomycetota</taxon>
        <taxon>Actinomycetes</taxon>
        <taxon>Micromonosporales</taxon>
        <taxon>Micromonosporaceae</taxon>
    </lineage>
</organism>
<feature type="region of interest" description="Disordered" evidence="4">
    <location>
        <begin position="286"/>
        <end position="316"/>
    </location>
</feature>
<evidence type="ECO:0000313" key="6">
    <source>
        <dbReference type="EMBL" id="GLI02739.1"/>
    </source>
</evidence>
<keyword evidence="2" id="KW-0808">Transferase</keyword>
<protein>
    <submittedName>
        <fullName evidence="6">Ribokinase</fullName>
    </submittedName>
</protein>
<dbReference type="InterPro" id="IPR002173">
    <property type="entry name" value="Carboh/pur_kinase_PfkB_CS"/>
</dbReference>
<dbReference type="InterPro" id="IPR029056">
    <property type="entry name" value="Ribokinase-like"/>
</dbReference>
<comment type="caution">
    <text evidence="6">The sequence shown here is derived from an EMBL/GenBank/DDBJ whole genome shotgun (WGS) entry which is preliminary data.</text>
</comment>
<reference evidence="6" key="1">
    <citation type="submission" date="2022-12" db="EMBL/GenBank/DDBJ databases">
        <title>New Phytohabitans aurantiacus sp. RD004123 nov., an actinomycete isolated from soil.</title>
        <authorList>
            <person name="Triningsih D.W."/>
            <person name="Harunari E."/>
            <person name="Igarashi Y."/>
        </authorList>
    </citation>
    <scope>NUCLEOTIDE SEQUENCE</scope>
    <source>
        <strain evidence="6">RD004123</strain>
    </source>
</reference>
<feature type="domain" description="Carbohydrate kinase PfkB" evidence="5">
    <location>
        <begin position="2"/>
        <end position="291"/>
    </location>
</feature>
<sequence length="316" mass="31165">MIIVVGDLVTDVVAVLDGPLATGSDTRAAVRFTGGGQAANTAAWLASQGTPVTLVAAAGDDEAGRARVAELASAGVHCLVRGHEHAATGTVIVLTRDGERTMITDRGANLLLSPADVDAALAGAPTARHVHVSGYTLLDPETRGAGLRALAAAHERGITASVDAASAAPLRRASAFLDWVRGVDLLLANADEATVLAGPGDPTAQAKALAKVARVAVVKRGAGGAVWADPNVVTAPGHPVQVIDATGAGDAFAAGLLSAWLSGSSPSESLQAATALGAAAVTLLGARPSASTPPPPPPAGAPPGPSFADQGQTHVL</sequence>
<accession>A0ABQ5R7J2</accession>
<feature type="compositionally biased region" description="Pro residues" evidence="4">
    <location>
        <begin position="291"/>
        <end position="305"/>
    </location>
</feature>
<dbReference type="PANTHER" id="PTHR43320">
    <property type="entry name" value="SUGAR KINASE"/>
    <property type="match status" value="1"/>
</dbReference>
<dbReference type="EMBL" id="BSDI01000069">
    <property type="protein sequence ID" value="GLI02739.1"/>
    <property type="molecule type" value="Genomic_DNA"/>
</dbReference>
<evidence type="ECO:0000256" key="3">
    <source>
        <dbReference type="ARBA" id="ARBA00022777"/>
    </source>
</evidence>